<organism evidence="1">
    <name type="scientific">Nephila pilipes</name>
    <name type="common">Giant wood spider</name>
    <name type="synonym">Nephila maculata</name>
    <dbReference type="NCBI Taxonomy" id="299642"/>
    <lineage>
        <taxon>Eukaryota</taxon>
        <taxon>Metazoa</taxon>
        <taxon>Ecdysozoa</taxon>
        <taxon>Arthropoda</taxon>
        <taxon>Chelicerata</taxon>
        <taxon>Arachnida</taxon>
        <taxon>Araneae</taxon>
        <taxon>Araneomorphae</taxon>
        <taxon>Entelegynae</taxon>
        <taxon>Araneoidea</taxon>
        <taxon>Nephilidae</taxon>
        <taxon>Nephila</taxon>
    </lineage>
</organism>
<proteinExistence type="evidence at transcript level"/>
<name>A0A076L0X7_NEPPI</name>
<dbReference type="AlphaFoldDB" id="A0A076L0X7"/>
<sequence>MATFHGHLNIAHERLELLIQFTMPAIMSWSELKR</sequence>
<protein>
    <submittedName>
        <fullName evidence="1">BLTX772</fullName>
    </submittedName>
</protein>
<accession>A0A076L0X7</accession>
<dbReference type="EMBL" id="KF433777">
    <property type="protein sequence ID" value="AII98098.1"/>
    <property type="molecule type" value="mRNA"/>
</dbReference>
<reference evidence="1" key="1">
    <citation type="submission" date="2013-07" db="EMBL/GenBank/DDBJ databases">
        <title>Nephila pilipes venom gland.</title>
        <authorList>
            <person name="Huo L.J."/>
        </authorList>
    </citation>
    <scope>NUCLEOTIDE SEQUENCE</scope>
    <source>
        <tissue evidence="1">Venom gland</tissue>
    </source>
</reference>
<evidence type="ECO:0000313" key="1">
    <source>
        <dbReference type="EMBL" id="AII98098.1"/>
    </source>
</evidence>